<feature type="chain" id="PRO_5041409452" description="S9 family peptidase" evidence="1">
    <location>
        <begin position="20"/>
        <end position="388"/>
    </location>
</feature>
<proteinExistence type="predicted"/>
<protein>
    <recommendedName>
        <fullName evidence="5">S9 family peptidase</fullName>
    </recommendedName>
</protein>
<evidence type="ECO:0000313" key="2">
    <source>
        <dbReference type="EMBL" id="WKW12989.1"/>
    </source>
</evidence>
<feature type="signal peptide" evidence="1">
    <location>
        <begin position="1"/>
        <end position="19"/>
    </location>
</feature>
<gene>
    <name evidence="2" type="ORF">Strain138_002301</name>
    <name evidence="3" type="ORF">Strain318_002300</name>
</gene>
<dbReference type="AlphaFoldDB" id="A0AA49Q5T5"/>
<sequence>MRRLLALALIAAAPLAAQQQSTFDLSVRNIMRGPELYGREPAQVRWTADGQWVYFRWLPPGSAWDAQLKPYRIAPRAGAQPELVSDAHMDSVAPWLASGPRSRDGRLRVVAANGDIWLQQRDAQQRITLRRVTQTAASENAPRIAPDGRTLYFVRDNNAFAFDLASGLTRQLTDIRSGTAPRDPEAPKGQRAAVAEQQKLLLEYVREQLRADSIRRAERREAEARALPVVWIPQAERVTGLSVSPDGQSALISTFLPAQGTKGSDVPDYITTDGYPRMIPGRTKVGDAQGTAKVGHLDFASGKVTWLKLSPDSTSAAGGAQVGDWSADGRFAIVSVTSADFKHRWIWSVASAAGATVLVDALRDEAWVNGPCFNCTGFTPDGRIWFVS</sequence>
<dbReference type="Gene3D" id="2.140.10.30">
    <property type="entry name" value="Dipeptidylpeptidase IV, N-terminal domain"/>
    <property type="match status" value="1"/>
</dbReference>
<dbReference type="Pfam" id="PF07676">
    <property type="entry name" value="PD40"/>
    <property type="match status" value="1"/>
</dbReference>
<dbReference type="EMBL" id="CP130613">
    <property type="protein sequence ID" value="WKW15896.1"/>
    <property type="molecule type" value="Genomic_DNA"/>
</dbReference>
<name>A0AA49Q5T5_9BACT</name>
<reference evidence="2" key="1">
    <citation type="submission" date="2023-07" db="EMBL/GenBank/DDBJ databases">
        <authorList>
            <person name="Haufschild T."/>
            <person name="Kallscheuer N."/>
            <person name="Hammer J."/>
            <person name="Kohn T."/>
            <person name="Kabuu M."/>
            <person name="Jogler M."/>
            <person name="Wohfarth N."/>
            <person name="Heuer A."/>
            <person name="Rohde M."/>
            <person name="van Teeseling M.C.F."/>
            <person name="Jogler C."/>
        </authorList>
    </citation>
    <scope>NUCLEOTIDE SEQUENCE</scope>
    <source>
        <strain evidence="2">Strain 138</strain>
        <strain evidence="3">Strain 318</strain>
    </source>
</reference>
<dbReference type="EMBL" id="CP130612">
    <property type="protein sequence ID" value="WKW12989.1"/>
    <property type="molecule type" value="Genomic_DNA"/>
</dbReference>
<keyword evidence="4" id="KW-1185">Reference proteome</keyword>
<evidence type="ECO:0000313" key="4">
    <source>
        <dbReference type="Proteomes" id="UP001229955"/>
    </source>
</evidence>
<dbReference type="InterPro" id="IPR011659">
    <property type="entry name" value="WD40"/>
</dbReference>
<dbReference type="RefSeq" id="WP_367885856.1">
    <property type="nucleotide sequence ID" value="NZ_CP130612.1"/>
</dbReference>
<organism evidence="2">
    <name type="scientific">Pseudogemmatithrix spongiicola</name>
    <dbReference type="NCBI Taxonomy" id="3062599"/>
    <lineage>
        <taxon>Bacteria</taxon>
        <taxon>Pseudomonadati</taxon>
        <taxon>Gemmatimonadota</taxon>
        <taxon>Gemmatimonadia</taxon>
        <taxon>Gemmatimonadales</taxon>
        <taxon>Gemmatimonadaceae</taxon>
        <taxon>Pseudogemmatithrix</taxon>
    </lineage>
</organism>
<evidence type="ECO:0008006" key="5">
    <source>
        <dbReference type="Google" id="ProtNLM"/>
    </source>
</evidence>
<dbReference type="KEGG" id="pspc:Strain318_002300"/>
<accession>A0AA49Q8L3</accession>
<accession>A0AA49Q5T5</accession>
<dbReference type="Proteomes" id="UP001229955">
    <property type="component" value="Chromosome"/>
</dbReference>
<evidence type="ECO:0000256" key="1">
    <source>
        <dbReference type="SAM" id="SignalP"/>
    </source>
</evidence>
<evidence type="ECO:0000313" key="3">
    <source>
        <dbReference type="EMBL" id="WKW15896.1"/>
    </source>
</evidence>
<dbReference type="SUPFAM" id="SSF82171">
    <property type="entry name" value="DPP6 N-terminal domain-like"/>
    <property type="match status" value="1"/>
</dbReference>
<keyword evidence="1" id="KW-0732">Signal</keyword>